<evidence type="ECO:0000256" key="1">
    <source>
        <dbReference type="ARBA" id="ARBA00022679"/>
    </source>
</evidence>
<proteinExistence type="predicted"/>
<dbReference type="Pfam" id="PF02458">
    <property type="entry name" value="Transferase"/>
    <property type="match status" value="1"/>
</dbReference>
<reference evidence="3" key="2">
    <citation type="submission" date="2021-01" db="UniProtKB">
        <authorList>
            <consortium name="EnsemblPlants"/>
        </authorList>
    </citation>
    <scope>IDENTIFICATION</scope>
</reference>
<keyword evidence="4" id="KW-1185">Reference proteome</keyword>
<organism evidence="3 4">
    <name type="scientific">Quercus lobata</name>
    <name type="common">Valley oak</name>
    <dbReference type="NCBI Taxonomy" id="97700"/>
    <lineage>
        <taxon>Eukaryota</taxon>
        <taxon>Viridiplantae</taxon>
        <taxon>Streptophyta</taxon>
        <taxon>Embryophyta</taxon>
        <taxon>Tracheophyta</taxon>
        <taxon>Spermatophyta</taxon>
        <taxon>Magnoliopsida</taxon>
        <taxon>eudicotyledons</taxon>
        <taxon>Gunneridae</taxon>
        <taxon>Pentapetalae</taxon>
        <taxon>rosids</taxon>
        <taxon>fabids</taxon>
        <taxon>Fagales</taxon>
        <taxon>Fagaceae</taxon>
        <taxon>Quercus</taxon>
    </lineage>
</organism>
<evidence type="ECO:0000313" key="3">
    <source>
        <dbReference type="EnsemblPlants" id="QL02p059009:mrna:CDS:1"/>
    </source>
</evidence>
<dbReference type="InterPro" id="IPR051504">
    <property type="entry name" value="Plant_metabolite_acyltrans"/>
</dbReference>
<dbReference type="SUPFAM" id="SSF52777">
    <property type="entry name" value="CoA-dependent acyltransferases"/>
    <property type="match status" value="1"/>
</dbReference>
<dbReference type="Proteomes" id="UP000594261">
    <property type="component" value="Chromosome 2"/>
</dbReference>
<reference evidence="4" key="1">
    <citation type="journal article" date="2016" name="G3 (Bethesda)">
        <title>First Draft Assembly and Annotation of the Genome of a California Endemic Oak Quercus lobata Nee (Fagaceae).</title>
        <authorList>
            <person name="Sork V.L."/>
            <person name="Fitz-Gibbon S.T."/>
            <person name="Puiu D."/>
            <person name="Crepeau M."/>
            <person name="Gugger P.F."/>
            <person name="Sherman R."/>
            <person name="Stevens K."/>
            <person name="Langley C.H."/>
            <person name="Pellegrini M."/>
            <person name="Salzberg S.L."/>
        </authorList>
    </citation>
    <scope>NUCLEOTIDE SEQUENCE [LARGE SCALE GENOMIC DNA]</scope>
    <source>
        <strain evidence="4">cv. SW786</strain>
    </source>
</reference>
<keyword evidence="1" id="KW-0808">Transferase</keyword>
<dbReference type="Gene3D" id="3.30.559.10">
    <property type="entry name" value="Chloramphenicol acetyltransferase-like domain"/>
    <property type="match status" value="2"/>
</dbReference>
<accession>A0A7N2KY53</accession>
<dbReference type="GO" id="GO:0016747">
    <property type="term" value="F:acyltransferase activity, transferring groups other than amino-acyl groups"/>
    <property type="evidence" value="ECO:0007669"/>
    <property type="project" value="UniProtKB-ARBA"/>
</dbReference>
<dbReference type="PANTHER" id="PTHR31625">
    <property type="match status" value="1"/>
</dbReference>
<dbReference type="EnsemblPlants" id="QL02p059009:mrna">
    <property type="protein sequence ID" value="QL02p059009:mrna:CDS:1"/>
    <property type="gene ID" value="QL02p059009"/>
</dbReference>
<evidence type="ECO:0000256" key="2">
    <source>
        <dbReference type="ARBA" id="ARBA00023315"/>
    </source>
</evidence>
<evidence type="ECO:0000313" key="4">
    <source>
        <dbReference type="Proteomes" id="UP000594261"/>
    </source>
</evidence>
<sequence>MASNNSVKILEVCRVTPLPSSQASATPSSLLLTFFDILWLRFPPVDRVFFYEISSTNTSFMDSILPKLKHSLSLTLHHFLPLTGTFIWPQDSLKPIISYTENDSVSLTVAESNANFYHLSGNNFVEAVEYHPLVPDLATSHEQAPVLALQVTAFSNCGFCIGITAHHAFLDGKSSTMFMKAWAHLCKLGGNALSLVPELTPCFDRMVIKDPAGLESIYLNGWLNHDGPHNKSLKVWELKTPPGVVRGAFELTRTKLEKLRQLITNILEKNNGQEQPVPLSRLILTFAYTWVCLAKVEGLRDNKIHLVINVDARSRLEPPVPGNYFGNCLTGCVAIAERNDLLGEKGVAMAAKAIIEAIRSLDYGVLKSAEKLLSLLLTVKKDNISDRVFGIAGSPRFELYNIDFGWGKPTKVEMISIDKTGAVRVSETRDGAGGIEIGVVLNKNVMEELLQYLPRVLKSCKVTCDLQGYACKRSRRCVNCEAILVDLIFLFCVMSTQFVIQYIKVFCQVHEKQGC</sequence>
<dbReference type="InParanoid" id="A0A7N2KY53"/>
<dbReference type="InterPro" id="IPR023213">
    <property type="entry name" value="CAT-like_dom_sf"/>
</dbReference>
<protein>
    <submittedName>
        <fullName evidence="3">Uncharacterized protein</fullName>
    </submittedName>
</protein>
<keyword evidence="2" id="KW-0012">Acyltransferase</keyword>
<dbReference type="FunCoup" id="A0A7N2KY53">
    <property type="interactions" value="331"/>
</dbReference>
<dbReference type="AlphaFoldDB" id="A0A7N2KY53"/>
<name>A0A7N2KY53_QUELO</name>
<dbReference type="Gramene" id="QL02p059009:mrna">
    <property type="protein sequence ID" value="QL02p059009:mrna:CDS:1"/>
    <property type="gene ID" value="QL02p059009"/>
</dbReference>
<dbReference type="OMA" id="RWVERIT"/>